<reference evidence="3" key="1">
    <citation type="submission" date="2021-02" db="EMBL/GenBank/DDBJ databases">
        <authorList>
            <person name="Dougan E. K."/>
            <person name="Rhodes N."/>
            <person name="Thang M."/>
            <person name="Chan C."/>
        </authorList>
    </citation>
    <scope>NUCLEOTIDE SEQUENCE</scope>
</reference>
<feature type="chain" id="PRO_5032463969" description="Pentatricopeptide repeat-containing protein, chloroplastic" evidence="2">
    <location>
        <begin position="29"/>
        <end position="261"/>
    </location>
</feature>
<dbReference type="NCBIfam" id="TIGR00756">
    <property type="entry name" value="PPR"/>
    <property type="match status" value="1"/>
</dbReference>
<dbReference type="Proteomes" id="UP000654075">
    <property type="component" value="Unassembled WGS sequence"/>
</dbReference>
<comment type="caution">
    <text evidence="3">The sequence shown here is derived from an EMBL/GenBank/DDBJ whole genome shotgun (WGS) entry which is preliminary data.</text>
</comment>
<feature type="non-terminal residue" evidence="3">
    <location>
        <position position="1"/>
    </location>
</feature>
<sequence length="261" mass="27276">MSACSKARRWQVALVLFAKLACHGHLQAADQAPWNAAITSCARVSGWQLASHLLLAMRSQRCQPDAVSFGAALAALEAPLLWEKSLQVLGDLRSASVQPDLPVLASLMAASGHVLRSFPRDSVAQVRQVLAAVNVGVSGVGSAGLRWEHALELGFNSLRQVALRPDVVTCNTLISSLGAAACWADAVRVLSGMQVQRLQADAVTFGALVAAMGPDGCWRQGLSCLTQAEAAGLESVASLNAALSACVGVAEMWPTTLSLLL</sequence>
<dbReference type="Gene3D" id="1.25.40.10">
    <property type="entry name" value="Tetratricopeptide repeat domain"/>
    <property type="match status" value="2"/>
</dbReference>
<proteinExistence type="predicted"/>
<organism evidence="3 4">
    <name type="scientific">Polarella glacialis</name>
    <name type="common">Dinoflagellate</name>
    <dbReference type="NCBI Taxonomy" id="89957"/>
    <lineage>
        <taxon>Eukaryota</taxon>
        <taxon>Sar</taxon>
        <taxon>Alveolata</taxon>
        <taxon>Dinophyceae</taxon>
        <taxon>Suessiales</taxon>
        <taxon>Suessiaceae</taxon>
        <taxon>Polarella</taxon>
    </lineage>
</organism>
<dbReference type="InterPro" id="IPR011990">
    <property type="entry name" value="TPR-like_helical_dom_sf"/>
</dbReference>
<dbReference type="OrthoDB" id="185373at2759"/>
<dbReference type="PANTHER" id="PTHR47447">
    <property type="entry name" value="OS03G0856100 PROTEIN"/>
    <property type="match status" value="1"/>
</dbReference>
<dbReference type="AlphaFoldDB" id="A0A813EYU3"/>
<evidence type="ECO:0000256" key="2">
    <source>
        <dbReference type="SAM" id="SignalP"/>
    </source>
</evidence>
<keyword evidence="1" id="KW-0677">Repeat</keyword>
<dbReference type="InterPro" id="IPR002885">
    <property type="entry name" value="PPR_rpt"/>
</dbReference>
<dbReference type="EMBL" id="CAJNNV010020198">
    <property type="protein sequence ID" value="CAE8606995.1"/>
    <property type="molecule type" value="Genomic_DNA"/>
</dbReference>
<evidence type="ECO:0000313" key="4">
    <source>
        <dbReference type="Proteomes" id="UP000654075"/>
    </source>
</evidence>
<evidence type="ECO:0008006" key="5">
    <source>
        <dbReference type="Google" id="ProtNLM"/>
    </source>
</evidence>
<name>A0A813EYU3_POLGL</name>
<accession>A0A813EYU3</accession>
<evidence type="ECO:0000256" key="1">
    <source>
        <dbReference type="ARBA" id="ARBA00022737"/>
    </source>
</evidence>
<protein>
    <recommendedName>
        <fullName evidence="5">Pentatricopeptide repeat-containing protein, chloroplastic</fullName>
    </recommendedName>
</protein>
<gene>
    <name evidence="3" type="ORF">PGLA1383_LOCUS24944</name>
</gene>
<evidence type="ECO:0000313" key="3">
    <source>
        <dbReference type="EMBL" id="CAE8606995.1"/>
    </source>
</evidence>
<feature type="signal peptide" evidence="2">
    <location>
        <begin position="1"/>
        <end position="28"/>
    </location>
</feature>
<keyword evidence="4" id="KW-1185">Reference proteome</keyword>
<dbReference type="PANTHER" id="PTHR47447:SF17">
    <property type="entry name" value="OS12G0638900 PROTEIN"/>
    <property type="match status" value="1"/>
</dbReference>
<keyword evidence="2" id="KW-0732">Signal</keyword>
<dbReference type="Pfam" id="PF01535">
    <property type="entry name" value="PPR"/>
    <property type="match status" value="1"/>
</dbReference>